<comment type="caution">
    <text evidence="6">The sequence shown here is derived from an EMBL/GenBank/DDBJ whole genome shotgun (WGS) entry which is preliminary data.</text>
</comment>
<evidence type="ECO:0000256" key="1">
    <source>
        <dbReference type="ARBA" id="ARBA00005251"/>
    </source>
</evidence>
<dbReference type="InterPro" id="IPR000754">
    <property type="entry name" value="Ribosomal_uS9"/>
</dbReference>
<evidence type="ECO:0000256" key="2">
    <source>
        <dbReference type="ARBA" id="ARBA00022980"/>
    </source>
</evidence>
<accession>A0AAV9CP57</accession>
<evidence type="ECO:0000313" key="6">
    <source>
        <dbReference type="EMBL" id="KAK1290454.1"/>
    </source>
</evidence>
<dbReference type="InterPro" id="IPR014721">
    <property type="entry name" value="Ribsml_uS5_D2-typ_fold_subgr"/>
</dbReference>
<reference evidence="6" key="2">
    <citation type="submission" date="2023-06" db="EMBL/GenBank/DDBJ databases">
        <authorList>
            <person name="Ma L."/>
            <person name="Liu K.-W."/>
            <person name="Li Z."/>
            <person name="Hsiao Y.-Y."/>
            <person name="Qi Y."/>
            <person name="Fu T."/>
            <person name="Tang G."/>
            <person name="Zhang D."/>
            <person name="Sun W.-H."/>
            <person name="Liu D.-K."/>
            <person name="Li Y."/>
            <person name="Chen G.-Z."/>
            <person name="Liu X.-D."/>
            <person name="Liao X.-Y."/>
            <person name="Jiang Y.-T."/>
            <person name="Yu X."/>
            <person name="Hao Y."/>
            <person name="Huang J."/>
            <person name="Zhao X.-W."/>
            <person name="Ke S."/>
            <person name="Chen Y.-Y."/>
            <person name="Wu W.-L."/>
            <person name="Hsu J.-L."/>
            <person name="Lin Y.-F."/>
            <person name="Huang M.-D."/>
            <person name="Li C.-Y."/>
            <person name="Huang L."/>
            <person name="Wang Z.-W."/>
            <person name="Zhao X."/>
            <person name="Zhong W.-Y."/>
            <person name="Peng D.-H."/>
            <person name="Ahmad S."/>
            <person name="Lan S."/>
            <person name="Zhang J.-S."/>
            <person name="Tsai W.-C."/>
            <person name="Van De Peer Y."/>
            <person name="Liu Z.-J."/>
        </authorList>
    </citation>
    <scope>NUCLEOTIDE SEQUENCE</scope>
    <source>
        <strain evidence="6">CP</strain>
        <tissue evidence="6">Leaves</tissue>
    </source>
</reference>
<protein>
    <submittedName>
        <fullName evidence="6">Uncharacterized protein</fullName>
    </submittedName>
</protein>
<name>A0AAV9CP57_ACOCL</name>
<dbReference type="InterPro" id="IPR020568">
    <property type="entry name" value="Ribosomal_Su5_D2-typ_SF"/>
</dbReference>
<dbReference type="GO" id="GO:0022627">
    <property type="term" value="C:cytosolic small ribosomal subunit"/>
    <property type="evidence" value="ECO:0007669"/>
    <property type="project" value="TreeGrafter"/>
</dbReference>
<organism evidence="6 7">
    <name type="scientific">Acorus calamus</name>
    <name type="common">Sweet flag</name>
    <dbReference type="NCBI Taxonomy" id="4465"/>
    <lineage>
        <taxon>Eukaryota</taxon>
        <taxon>Viridiplantae</taxon>
        <taxon>Streptophyta</taxon>
        <taxon>Embryophyta</taxon>
        <taxon>Tracheophyta</taxon>
        <taxon>Spermatophyta</taxon>
        <taxon>Magnoliopsida</taxon>
        <taxon>Liliopsida</taxon>
        <taxon>Acoraceae</taxon>
        <taxon>Acorus</taxon>
    </lineage>
</organism>
<dbReference type="HAMAP" id="MF_00532_B">
    <property type="entry name" value="Ribosomal_uS9_B"/>
    <property type="match status" value="1"/>
</dbReference>
<dbReference type="Proteomes" id="UP001180020">
    <property type="component" value="Unassembled WGS sequence"/>
</dbReference>
<feature type="region of interest" description="Disordered" evidence="5">
    <location>
        <begin position="87"/>
        <end position="109"/>
    </location>
</feature>
<dbReference type="GO" id="GO:0003735">
    <property type="term" value="F:structural constituent of ribosome"/>
    <property type="evidence" value="ECO:0007669"/>
    <property type="project" value="InterPro"/>
</dbReference>
<reference evidence="6" key="1">
    <citation type="journal article" date="2023" name="Nat. Commun.">
        <title>Diploid and tetraploid genomes of Acorus and the evolution of monocots.</title>
        <authorList>
            <person name="Ma L."/>
            <person name="Liu K.W."/>
            <person name="Li Z."/>
            <person name="Hsiao Y.Y."/>
            <person name="Qi Y."/>
            <person name="Fu T."/>
            <person name="Tang G.D."/>
            <person name="Zhang D."/>
            <person name="Sun W.H."/>
            <person name="Liu D.K."/>
            <person name="Li Y."/>
            <person name="Chen G.Z."/>
            <person name="Liu X.D."/>
            <person name="Liao X.Y."/>
            <person name="Jiang Y.T."/>
            <person name="Yu X."/>
            <person name="Hao Y."/>
            <person name="Huang J."/>
            <person name="Zhao X.W."/>
            <person name="Ke S."/>
            <person name="Chen Y.Y."/>
            <person name="Wu W.L."/>
            <person name="Hsu J.L."/>
            <person name="Lin Y.F."/>
            <person name="Huang M.D."/>
            <person name="Li C.Y."/>
            <person name="Huang L."/>
            <person name="Wang Z.W."/>
            <person name="Zhao X."/>
            <person name="Zhong W.Y."/>
            <person name="Peng D.H."/>
            <person name="Ahmad S."/>
            <person name="Lan S."/>
            <person name="Zhang J.S."/>
            <person name="Tsai W.C."/>
            <person name="Van de Peer Y."/>
            <person name="Liu Z.J."/>
        </authorList>
    </citation>
    <scope>NUCLEOTIDE SEQUENCE</scope>
    <source>
        <strain evidence="6">CP</strain>
    </source>
</reference>
<dbReference type="GO" id="GO:0006412">
    <property type="term" value="P:translation"/>
    <property type="evidence" value="ECO:0007669"/>
    <property type="project" value="InterPro"/>
</dbReference>
<keyword evidence="7" id="KW-1185">Reference proteome</keyword>
<dbReference type="PANTHER" id="PTHR21569:SF1">
    <property type="entry name" value="SMALL RIBOSOMAL SUBUNIT PROTEIN US9M"/>
    <property type="match status" value="1"/>
</dbReference>
<dbReference type="InterPro" id="IPR023035">
    <property type="entry name" value="Ribosomal_uS9_bac/plastid"/>
</dbReference>
<dbReference type="Pfam" id="PF00380">
    <property type="entry name" value="Ribosomal_S9"/>
    <property type="match status" value="1"/>
</dbReference>
<evidence type="ECO:0000256" key="4">
    <source>
        <dbReference type="RuleBase" id="RU003815"/>
    </source>
</evidence>
<dbReference type="PANTHER" id="PTHR21569">
    <property type="entry name" value="RIBOSOMAL PROTEIN S9"/>
    <property type="match status" value="1"/>
</dbReference>
<dbReference type="EMBL" id="JAUJYO010000018">
    <property type="protein sequence ID" value="KAK1290454.1"/>
    <property type="molecule type" value="Genomic_DNA"/>
</dbReference>
<sequence length="396" mass="42981">MLARSLYRPLRLRLQTLILASRIPSPPPLPPSPRYSLPNPTFTSHFIPRAFSAGGTNNGGDDGGDWRLSPDNDGVDDSSVFGEEGGKLSGIGAGDEPSGGAETVDWKGGKGGDVFGEIDRVFKSGGGGGVEEWETAEGYKPWTFDEEDKAVGIEFEGGAGLEGISGVGGEAVMIGTDKELEKEERELTAVLKGPNRAFGDLIAASGITEEMLDSLILLKNLKGVPGLPPLSEIEDIRLTKTGKQSARFEIERTKQEEIKKARVRVVDAKGRAYGTGRRKCSIARVWIQPGDGNFIVNDKQIDAHFPILDHRAHILRPFSETKTLGQWDIKCTVKGGGISGQAGAIRLGISRALQNWEPGLRQYLKPEGLLTRDSRIVERKKPGKAKARKSFQWVKR</sequence>
<evidence type="ECO:0000256" key="5">
    <source>
        <dbReference type="SAM" id="MobiDB-lite"/>
    </source>
</evidence>
<dbReference type="FunFam" id="3.30.230.10:FF:000034">
    <property type="entry name" value="30S ribosomal protein S9"/>
    <property type="match status" value="1"/>
</dbReference>
<comment type="similarity">
    <text evidence="1 4">Belongs to the universal ribosomal protein uS9 family.</text>
</comment>
<gene>
    <name evidence="6" type="ORF">QJS10_CPB18g01622</name>
</gene>
<evidence type="ECO:0000313" key="7">
    <source>
        <dbReference type="Proteomes" id="UP001180020"/>
    </source>
</evidence>
<keyword evidence="2 4" id="KW-0689">Ribosomal protein</keyword>
<keyword evidence="3 4" id="KW-0687">Ribonucleoprotein</keyword>
<dbReference type="AlphaFoldDB" id="A0AAV9CP57"/>
<dbReference type="GO" id="GO:0003723">
    <property type="term" value="F:RNA binding"/>
    <property type="evidence" value="ECO:0007669"/>
    <property type="project" value="TreeGrafter"/>
</dbReference>
<dbReference type="NCBIfam" id="NF001099">
    <property type="entry name" value="PRK00132.1"/>
    <property type="match status" value="1"/>
</dbReference>
<dbReference type="Gene3D" id="3.30.230.10">
    <property type="match status" value="1"/>
</dbReference>
<dbReference type="PROSITE" id="PS00360">
    <property type="entry name" value="RIBOSOMAL_S9"/>
    <property type="match status" value="1"/>
</dbReference>
<dbReference type="InterPro" id="IPR020574">
    <property type="entry name" value="Ribosomal_uS9_CS"/>
</dbReference>
<evidence type="ECO:0000256" key="3">
    <source>
        <dbReference type="ARBA" id="ARBA00023274"/>
    </source>
</evidence>
<dbReference type="SUPFAM" id="SSF54211">
    <property type="entry name" value="Ribosomal protein S5 domain 2-like"/>
    <property type="match status" value="1"/>
</dbReference>
<proteinExistence type="inferred from homology"/>